<evidence type="ECO:0000313" key="3">
    <source>
        <dbReference type="EMBL" id="AKT37119.1"/>
    </source>
</evidence>
<organism evidence="3 4">
    <name type="scientific">Chondromyces crocatus</name>
    <dbReference type="NCBI Taxonomy" id="52"/>
    <lineage>
        <taxon>Bacteria</taxon>
        <taxon>Pseudomonadati</taxon>
        <taxon>Myxococcota</taxon>
        <taxon>Polyangia</taxon>
        <taxon>Polyangiales</taxon>
        <taxon>Polyangiaceae</taxon>
        <taxon>Chondromyces</taxon>
    </lineage>
</organism>
<sequence length="273" mass="29242">MTCYRDDLDAARARIETLEARIREREASLEVRDAELAELRAEVDRGKRGQEGGLAGPRLEAGAGSQRSVLVALGACMFLTTAAYAMVRPARCGMSRSPVIGHQELHGDESPRARATVRAARALQASQGQQVSASAGQLLPIMDPALRSGDMTHAAQPVVESTPPSRDPDDATHRMSIHKLANQAVKAAAQEMWRCPVPVGSATKLGVAFVTFEPTGEVDEVRFADESFARTSAGHCVQGVLREVRIAPYEVSQGRTLATSTFVLGGSAVRRAR</sequence>
<keyword evidence="1" id="KW-0175">Coiled coil</keyword>
<dbReference type="EMBL" id="CP012159">
    <property type="protein sequence ID" value="AKT37119.1"/>
    <property type="molecule type" value="Genomic_DNA"/>
</dbReference>
<reference evidence="3 4" key="1">
    <citation type="submission" date="2015-07" db="EMBL/GenBank/DDBJ databases">
        <title>Genome analysis of myxobacterium Chondromyces crocatus Cm c5 reveals a high potential for natural compound synthesis and the genetic basis for the loss of fruiting body formation.</title>
        <authorList>
            <person name="Zaburannyi N."/>
            <person name="Bunk B."/>
            <person name="Maier J."/>
            <person name="Overmann J."/>
            <person name="Mueller R."/>
        </authorList>
    </citation>
    <scope>NUCLEOTIDE SEQUENCE [LARGE SCALE GENOMIC DNA]</scope>
    <source>
        <strain evidence="3 4">Cm c5</strain>
    </source>
</reference>
<evidence type="ECO:0000313" key="4">
    <source>
        <dbReference type="Proteomes" id="UP000067626"/>
    </source>
</evidence>
<dbReference type="STRING" id="52.CMC5_012490"/>
<dbReference type="RefSeq" id="WP_050429531.1">
    <property type="nucleotide sequence ID" value="NZ_CP012159.1"/>
</dbReference>
<keyword evidence="2" id="KW-1133">Transmembrane helix</keyword>
<evidence type="ECO:0000256" key="1">
    <source>
        <dbReference type="SAM" id="Coils"/>
    </source>
</evidence>
<feature type="coiled-coil region" evidence="1">
    <location>
        <begin position="1"/>
        <end position="28"/>
    </location>
</feature>
<proteinExistence type="predicted"/>
<accession>A0A0K1E8E3</accession>
<dbReference type="KEGG" id="ccro:CMC5_012490"/>
<dbReference type="Proteomes" id="UP000067626">
    <property type="component" value="Chromosome"/>
</dbReference>
<keyword evidence="4" id="KW-1185">Reference proteome</keyword>
<keyword evidence="2" id="KW-0812">Transmembrane</keyword>
<evidence type="ECO:0000256" key="2">
    <source>
        <dbReference type="SAM" id="Phobius"/>
    </source>
</evidence>
<name>A0A0K1E8E3_CHOCO</name>
<gene>
    <name evidence="3" type="ORF">CMC5_012490</name>
</gene>
<protein>
    <submittedName>
        <fullName evidence="3">Uncharacterized protein</fullName>
    </submittedName>
</protein>
<dbReference type="OrthoDB" id="5518819at2"/>
<feature type="transmembrane region" description="Helical" evidence="2">
    <location>
        <begin position="69"/>
        <end position="87"/>
    </location>
</feature>
<keyword evidence="2" id="KW-0472">Membrane</keyword>
<dbReference type="AlphaFoldDB" id="A0A0K1E8E3"/>